<dbReference type="PANTHER" id="PTHR45138">
    <property type="entry name" value="REGULATORY COMPONENTS OF SENSORY TRANSDUCTION SYSTEM"/>
    <property type="match status" value="1"/>
</dbReference>
<feature type="transmembrane region" description="Helical" evidence="4">
    <location>
        <begin position="27"/>
        <end position="45"/>
    </location>
</feature>
<dbReference type="Proteomes" id="UP000219621">
    <property type="component" value="Unassembled WGS sequence"/>
</dbReference>
<feature type="compositionally biased region" description="Basic and acidic residues" evidence="3">
    <location>
        <begin position="362"/>
        <end position="371"/>
    </location>
</feature>
<dbReference type="PROSITE" id="PS50887">
    <property type="entry name" value="GGDEF"/>
    <property type="match status" value="1"/>
</dbReference>
<keyword evidence="4" id="KW-1133">Transmembrane helix</keyword>
<dbReference type="CDD" id="cd01949">
    <property type="entry name" value="GGDEF"/>
    <property type="match status" value="1"/>
</dbReference>
<name>A0A286G8A6_9PROT</name>
<dbReference type="EMBL" id="OCNJ01000002">
    <property type="protein sequence ID" value="SOD91780.1"/>
    <property type="molecule type" value="Genomic_DNA"/>
</dbReference>
<comment type="catalytic activity">
    <reaction evidence="2">
        <text>2 GTP = 3',3'-c-di-GMP + 2 diphosphate</text>
        <dbReference type="Rhea" id="RHEA:24898"/>
        <dbReference type="ChEBI" id="CHEBI:33019"/>
        <dbReference type="ChEBI" id="CHEBI:37565"/>
        <dbReference type="ChEBI" id="CHEBI:58805"/>
        <dbReference type="EC" id="2.7.7.65"/>
    </reaction>
</comment>
<dbReference type="RefSeq" id="WP_176525031.1">
    <property type="nucleotide sequence ID" value="NZ_OCNJ01000002.1"/>
</dbReference>
<evidence type="ECO:0000256" key="4">
    <source>
        <dbReference type="SAM" id="Phobius"/>
    </source>
</evidence>
<accession>A0A286G8A6</accession>
<feature type="domain" description="GGDEF" evidence="5">
    <location>
        <begin position="220"/>
        <end position="352"/>
    </location>
</feature>
<evidence type="ECO:0000313" key="6">
    <source>
        <dbReference type="EMBL" id="SOD91780.1"/>
    </source>
</evidence>
<dbReference type="InterPro" id="IPR043128">
    <property type="entry name" value="Rev_trsase/Diguanyl_cyclase"/>
</dbReference>
<dbReference type="Pfam" id="PF00990">
    <property type="entry name" value="GGDEF"/>
    <property type="match status" value="1"/>
</dbReference>
<evidence type="ECO:0000259" key="5">
    <source>
        <dbReference type="PROSITE" id="PS50887"/>
    </source>
</evidence>
<dbReference type="GO" id="GO:0052621">
    <property type="term" value="F:diguanylate cyclase activity"/>
    <property type="evidence" value="ECO:0007669"/>
    <property type="project" value="UniProtKB-EC"/>
</dbReference>
<sequence length="371" mass="39382">MREYPRRGGPPAADLGVDDPRHRSHVLVNRMYFAGFVLLGFFTLFDLFVTGYLVDATVEAVTLVLISILWLRLQRTGDLDGTGWAASAIAGVAILAVVLMGSAPDGVVAWVPLYPVVPFFLLGCRRGALCAGIYFVVVVGAFAFDLMPQAQGFAMPTVFNVGGALAGATAILYWYEHSRETAAAALRQAADTDFLTGVANRRSVQRTFDAEAARARRHGRPLSLLLVDLDHFKRINDTHGHEAGDAAIVHCAGLLAAGVRGEDTVGRIGGEEFAVLLPDTDAAGAVAAAEGLRQALEDRPVPWRDAALPLTASIGVAVLGPTDDFTTLFAAADDRLYAAKAGGRNRVVGPPPPTENVVSRQKVLDKDGGVR</sequence>
<evidence type="ECO:0000313" key="7">
    <source>
        <dbReference type="Proteomes" id="UP000219621"/>
    </source>
</evidence>
<proteinExistence type="predicted"/>
<feature type="transmembrane region" description="Helical" evidence="4">
    <location>
        <begin position="107"/>
        <end position="124"/>
    </location>
</feature>
<feature type="transmembrane region" description="Helical" evidence="4">
    <location>
        <begin position="51"/>
        <end position="71"/>
    </location>
</feature>
<gene>
    <name evidence="6" type="ORF">SAMN05421508_102103</name>
</gene>
<dbReference type="EC" id="2.7.7.65" evidence="1"/>
<evidence type="ECO:0000256" key="3">
    <source>
        <dbReference type="SAM" id="MobiDB-lite"/>
    </source>
</evidence>
<reference evidence="6 7" key="1">
    <citation type="submission" date="2017-09" db="EMBL/GenBank/DDBJ databases">
        <authorList>
            <person name="Ehlers B."/>
            <person name="Leendertz F.H."/>
        </authorList>
    </citation>
    <scope>NUCLEOTIDE SEQUENCE [LARGE SCALE GENOMIC DNA]</scope>
    <source>
        <strain evidence="6 7">USBA 140</strain>
    </source>
</reference>
<dbReference type="SUPFAM" id="SSF55073">
    <property type="entry name" value="Nucleotide cyclase"/>
    <property type="match status" value="1"/>
</dbReference>
<evidence type="ECO:0000256" key="2">
    <source>
        <dbReference type="ARBA" id="ARBA00034247"/>
    </source>
</evidence>
<dbReference type="InterPro" id="IPR000160">
    <property type="entry name" value="GGDEF_dom"/>
</dbReference>
<protein>
    <recommendedName>
        <fullName evidence="1">diguanylate cyclase</fullName>
        <ecNumber evidence="1">2.7.7.65</ecNumber>
    </recommendedName>
</protein>
<dbReference type="Gene3D" id="3.30.70.270">
    <property type="match status" value="1"/>
</dbReference>
<dbReference type="FunFam" id="3.30.70.270:FF:000001">
    <property type="entry name" value="Diguanylate cyclase domain protein"/>
    <property type="match status" value="1"/>
</dbReference>
<keyword evidence="4" id="KW-0812">Transmembrane</keyword>
<feature type="transmembrane region" description="Helical" evidence="4">
    <location>
        <begin position="153"/>
        <end position="175"/>
    </location>
</feature>
<feature type="region of interest" description="Disordered" evidence="3">
    <location>
        <begin position="343"/>
        <end position="371"/>
    </location>
</feature>
<dbReference type="InterPro" id="IPR048435">
    <property type="entry name" value="MASE6"/>
</dbReference>
<keyword evidence="4" id="KW-0472">Membrane</keyword>
<feature type="transmembrane region" description="Helical" evidence="4">
    <location>
        <begin position="83"/>
        <end position="101"/>
    </location>
</feature>
<dbReference type="Pfam" id="PF20966">
    <property type="entry name" value="MASE6"/>
    <property type="match status" value="1"/>
</dbReference>
<dbReference type="SMART" id="SM00267">
    <property type="entry name" value="GGDEF"/>
    <property type="match status" value="1"/>
</dbReference>
<dbReference type="InterPro" id="IPR029787">
    <property type="entry name" value="Nucleotide_cyclase"/>
</dbReference>
<dbReference type="InterPro" id="IPR050469">
    <property type="entry name" value="Diguanylate_Cyclase"/>
</dbReference>
<dbReference type="NCBIfam" id="TIGR00254">
    <property type="entry name" value="GGDEF"/>
    <property type="match status" value="1"/>
</dbReference>
<feature type="transmembrane region" description="Helical" evidence="4">
    <location>
        <begin position="131"/>
        <end position="147"/>
    </location>
</feature>
<dbReference type="AlphaFoldDB" id="A0A286G8A6"/>
<dbReference type="PANTHER" id="PTHR45138:SF9">
    <property type="entry name" value="DIGUANYLATE CYCLASE DGCM-RELATED"/>
    <property type="match status" value="1"/>
</dbReference>
<organism evidence="6 7">
    <name type="scientific">Caenispirillum bisanense</name>
    <dbReference type="NCBI Taxonomy" id="414052"/>
    <lineage>
        <taxon>Bacteria</taxon>
        <taxon>Pseudomonadati</taxon>
        <taxon>Pseudomonadota</taxon>
        <taxon>Alphaproteobacteria</taxon>
        <taxon>Rhodospirillales</taxon>
        <taxon>Novispirillaceae</taxon>
        <taxon>Caenispirillum</taxon>
    </lineage>
</organism>
<evidence type="ECO:0000256" key="1">
    <source>
        <dbReference type="ARBA" id="ARBA00012528"/>
    </source>
</evidence>
<keyword evidence="7" id="KW-1185">Reference proteome</keyword>